<keyword evidence="13" id="KW-0472">Membrane</keyword>
<feature type="domain" description="Protein kinase" evidence="21">
    <location>
        <begin position="319"/>
        <end position="592"/>
    </location>
</feature>
<evidence type="ECO:0000313" key="22">
    <source>
        <dbReference type="EMBL" id="KAA8535106.1"/>
    </source>
</evidence>
<keyword evidence="14" id="KW-1015">Disulfide bond</keyword>
<dbReference type="GO" id="GO:0004674">
    <property type="term" value="F:protein serine/threonine kinase activity"/>
    <property type="evidence" value="ECO:0007669"/>
    <property type="project" value="UniProtKB-KW"/>
</dbReference>
<dbReference type="SMART" id="SM00220">
    <property type="entry name" value="S_TKc"/>
    <property type="match status" value="1"/>
</dbReference>
<dbReference type="Gene3D" id="3.30.200.20">
    <property type="entry name" value="Phosphorylase Kinase, domain 1"/>
    <property type="match status" value="1"/>
</dbReference>
<keyword evidence="23" id="KW-1185">Reference proteome</keyword>
<evidence type="ECO:0000256" key="17">
    <source>
        <dbReference type="ARBA" id="ARBA00047899"/>
    </source>
</evidence>
<evidence type="ECO:0000256" key="12">
    <source>
        <dbReference type="ARBA" id="ARBA00022989"/>
    </source>
</evidence>
<evidence type="ECO:0000256" key="3">
    <source>
        <dbReference type="ARBA" id="ARBA00022527"/>
    </source>
</evidence>
<dbReference type="InterPro" id="IPR051343">
    <property type="entry name" value="G-type_lectin_kinases/EP1-like"/>
</dbReference>
<dbReference type="OrthoDB" id="1530339at2759"/>
<evidence type="ECO:0000259" key="21">
    <source>
        <dbReference type="PROSITE" id="PS50011"/>
    </source>
</evidence>
<evidence type="ECO:0000256" key="18">
    <source>
        <dbReference type="ARBA" id="ARBA00048679"/>
    </source>
</evidence>
<dbReference type="AlphaFoldDB" id="A0A5J5AZ41"/>
<evidence type="ECO:0000256" key="13">
    <source>
        <dbReference type="ARBA" id="ARBA00023136"/>
    </source>
</evidence>
<sequence>MKQQKSSLGHFKSWLDCQQRFPSNLVLIDNNSKPLRQSFSYPTDTLLSNQLFFNGMRLVSEPNSNNLSSYLEMKTGDVILYGGFTTPQPYWTLANDFRKTINQEDGVITSASLISNSWSFFNHNQTLVWQFLFSDDSRPDVTRAAVLGEDGFISFYNLQDGIEAGTIKIPEDECSTPEPWSPFFICEKGKMCHCLAGLASCNPWIDSPCNSSKSSMTLVRVGDEIDYFALGFVEPFPNFDLNGCMDACLTTAMLLFAVGLLCLGVRYHQKNKRALGSFKDVLGEDDFSSQDALEENNFLDSLFDMPIHFYYKDLQTATNNFSVKLGQGGFGSVYKGMLPDGTQIAVKKLEGVGQGKKEFQAEITTIGGIHHVHLVSLKGFCMEGPHRLLAYEYMAFGSLDKWIFRKNREGLILDWETRFNIVLGIAKGLAYLHGGCDVKIVHCDIKPENVLLDENYKAKISDFGLAKLMTREQSRVVTMLRGTRGYLAPEWVTEKSISEKSDVYSFGMVLLEIIGGRRNFNPAESSEKAYLPTYALKMMEEGKLKEILDSKLKIDEGNERVLTAAKVALWCIQGDMSLRPSMDKVVQMLEGLCAVPQPPSSSQMGSHFFSNFVRPIREECTSPRPPYCHSDANLSSVELSGPR</sequence>
<comment type="subcellular location">
    <subcellularLocation>
        <location evidence="1">Membrane</location>
        <topology evidence="1">Single-pass type I membrane protein</topology>
    </subcellularLocation>
</comment>
<keyword evidence="6" id="KW-0812">Transmembrane</keyword>
<keyword evidence="4" id="KW-0597">Phosphoprotein</keyword>
<name>A0A5J5AZ41_9ASTE</name>
<dbReference type="FunFam" id="3.30.200.20:FF:000178">
    <property type="entry name" value="serine/threonine-protein kinase PBS1-like"/>
    <property type="match status" value="1"/>
</dbReference>
<evidence type="ECO:0000256" key="11">
    <source>
        <dbReference type="ARBA" id="ARBA00022840"/>
    </source>
</evidence>
<dbReference type="PROSITE" id="PS50011">
    <property type="entry name" value="PROTEIN_KINASE_DOM"/>
    <property type="match status" value="1"/>
</dbReference>
<evidence type="ECO:0000256" key="1">
    <source>
        <dbReference type="ARBA" id="ARBA00004479"/>
    </source>
</evidence>
<dbReference type="InterPro" id="IPR000719">
    <property type="entry name" value="Prot_kinase_dom"/>
</dbReference>
<dbReference type="EMBL" id="CM018040">
    <property type="protein sequence ID" value="KAA8535106.1"/>
    <property type="molecule type" value="Genomic_DNA"/>
</dbReference>
<evidence type="ECO:0000256" key="15">
    <source>
        <dbReference type="ARBA" id="ARBA00023170"/>
    </source>
</evidence>
<feature type="compositionally biased region" description="Polar residues" evidence="20">
    <location>
        <begin position="632"/>
        <end position="643"/>
    </location>
</feature>
<evidence type="ECO:0000256" key="5">
    <source>
        <dbReference type="ARBA" id="ARBA00022679"/>
    </source>
</evidence>
<evidence type="ECO:0000256" key="8">
    <source>
        <dbReference type="ARBA" id="ARBA00022734"/>
    </source>
</evidence>
<evidence type="ECO:0000256" key="4">
    <source>
        <dbReference type="ARBA" id="ARBA00022553"/>
    </source>
</evidence>
<dbReference type="CDD" id="cd14066">
    <property type="entry name" value="STKc_IRAK"/>
    <property type="match status" value="1"/>
</dbReference>
<accession>A0A5J5AZ41</accession>
<evidence type="ECO:0000313" key="23">
    <source>
        <dbReference type="Proteomes" id="UP000325577"/>
    </source>
</evidence>
<dbReference type="InterPro" id="IPR008271">
    <property type="entry name" value="Ser/Thr_kinase_AS"/>
</dbReference>
<keyword evidence="9 19" id="KW-0547">Nucleotide-binding</keyword>
<dbReference type="Gene3D" id="1.10.510.10">
    <property type="entry name" value="Transferase(Phosphotransferase) domain 1"/>
    <property type="match status" value="1"/>
</dbReference>
<dbReference type="FunFam" id="1.10.510.10:FF:000248">
    <property type="entry name" value="S-receptor-like kinase 5"/>
    <property type="match status" value="1"/>
</dbReference>
<dbReference type="PROSITE" id="PS00107">
    <property type="entry name" value="PROTEIN_KINASE_ATP"/>
    <property type="match status" value="1"/>
</dbReference>
<protein>
    <recommendedName>
        <fullName evidence="2">non-specific serine/threonine protein kinase</fullName>
        <ecNumber evidence="2">2.7.11.1</ecNumber>
    </recommendedName>
</protein>
<dbReference type="Proteomes" id="UP000325577">
    <property type="component" value="Linkage Group LG17"/>
</dbReference>
<evidence type="ECO:0000256" key="2">
    <source>
        <dbReference type="ARBA" id="ARBA00012513"/>
    </source>
</evidence>
<evidence type="ECO:0000256" key="14">
    <source>
        <dbReference type="ARBA" id="ARBA00023157"/>
    </source>
</evidence>
<dbReference type="Pfam" id="PF00069">
    <property type="entry name" value="Pkinase"/>
    <property type="match status" value="1"/>
</dbReference>
<keyword evidence="15" id="KW-0675">Receptor</keyword>
<keyword evidence="7" id="KW-0732">Signal</keyword>
<dbReference type="PANTHER" id="PTHR47976">
    <property type="entry name" value="G-TYPE LECTIN S-RECEPTOR-LIKE SERINE/THREONINE-PROTEIN KINASE SD2-5"/>
    <property type="match status" value="1"/>
</dbReference>
<dbReference type="InterPro" id="IPR011009">
    <property type="entry name" value="Kinase-like_dom_sf"/>
</dbReference>
<keyword evidence="3" id="KW-0723">Serine/threonine-protein kinase</keyword>
<evidence type="ECO:0000256" key="16">
    <source>
        <dbReference type="ARBA" id="ARBA00023180"/>
    </source>
</evidence>
<dbReference type="SUPFAM" id="SSF56112">
    <property type="entry name" value="Protein kinase-like (PK-like)"/>
    <property type="match status" value="1"/>
</dbReference>
<feature type="region of interest" description="Disordered" evidence="20">
    <location>
        <begin position="624"/>
        <end position="643"/>
    </location>
</feature>
<comment type="catalytic activity">
    <reaction evidence="17">
        <text>L-threonyl-[protein] + ATP = O-phospho-L-threonyl-[protein] + ADP + H(+)</text>
        <dbReference type="Rhea" id="RHEA:46608"/>
        <dbReference type="Rhea" id="RHEA-COMP:11060"/>
        <dbReference type="Rhea" id="RHEA-COMP:11605"/>
        <dbReference type="ChEBI" id="CHEBI:15378"/>
        <dbReference type="ChEBI" id="CHEBI:30013"/>
        <dbReference type="ChEBI" id="CHEBI:30616"/>
        <dbReference type="ChEBI" id="CHEBI:61977"/>
        <dbReference type="ChEBI" id="CHEBI:456216"/>
        <dbReference type="EC" id="2.7.11.1"/>
    </reaction>
</comment>
<dbReference type="EC" id="2.7.11.1" evidence="2"/>
<keyword evidence="10" id="KW-0418">Kinase</keyword>
<dbReference type="GO" id="GO:0016020">
    <property type="term" value="C:membrane"/>
    <property type="evidence" value="ECO:0007669"/>
    <property type="project" value="UniProtKB-SubCell"/>
</dbReference>
<evidence type="ECO:0000256" key="7">
    <source>
        <dbReference type="ARBA" id="ARBA00022729"/>
    </source>
</evidence>
<keyword evidence="5" id="KW-0808">Transferase</keyword>
<dbReference type="InterPro" id="IPR017441">
    <property type="entry name" value="Protein_kinase_ATP_BS"/>
</dbReference>
<keyword evidence="12" id="KW-1133">Transmembrane helix</keyword>
<dbReference type="PROSITE" id="PS00108">
    <property type="entry name" value="PROTEIN_KINASE_ST"/>
    <property type="match status" value="1"/>
</dbReference>
<organism evidence="22 23">
    <name type="scientific">Nyssa sinensis</name>
    <dbReference type="NCBI Taxonomy" id="561372"/>
    <lineage>
        <taxon>Eukaryota</taxon>
        <taxon>Viridiplantae</taxon>
        <taxon>Streptophyta</taxon>
        <taxon>Embryophyta</taxon>
        <taxon>Tracheophyta</taxon>
        <taxon>Spermatophyta</taxon>
        <taxon>Magnoliopsida</taxon>
        <taxon>eudicotyledons</taxon>
        <taxon>Gunneridae</taxon>
        <taxon>Pentapetalae</taxon>
        <taxon>asterids</taxon>
        <taxon>Cornales</taxon>
        <taxon>Nyssaceae</taxon>
        <taxon>Nyssa</taxon>
    </lineage>
</organism>
<comment type="catalytic activity">
    <reaction evidence="18">
        <text>L-seryl-[protein] + ATP = O-phospho-L-seryl-[protein] + ADP + H(+)</text>
        <dbReference type="Rhea" id="RHEA:17989"/>
        <dbReference type="Rhea" id="RHEA-COMP:9863"/>
        <dbReference type="Rhea" id="RHEA-COMP:11604"/>
        <dbReference type="ChEBI" id="CHEBI:15378"/>
        <dbReference type="ChEBI" id="CHEBI:29999"/>
        <dbReference type="ChEBI" id="CHEBI:30616"/>
        <dbReference type="ChEBI" id="CHEBI:83421"/>
        <dbReference type="ChEBI" id="CHEBI:456216"/>
        <dbReference type="EC" id="2.7.11.1"/>
    </reaction>
</comment>
<evidence type="ECO:0000256" key="9">
    <source>
        <dbReference type="ARBA" id="ARBA00022741"/>
    </source>
</evidence>
<proteinExistence type="predicted"/>
<feature type="binding site" evidence="19">
    <location>
        <position position="348"/>
    </location>
    <ligand>
        <name>ATP</name>
        <dbReference type="ChEBI" id="CHEBI:30616"/>
    </ligand>
</feature>
<dbReference type="GO" id="GO:0030246">
    <property type="term" value="F:carbohydrate binding"/>
    <property type="evidence" value="ECO:0007669"/>
    <property type="project" value="UniProtKB-KW"/>
</dbReference>
<keyword evidence="16" id="KW-0325">Glycoprotein</keyword>
<evidence type="ECO:0000256" key="6">
    <source>
        <dbReference type="ARBA" id="ARBA00022692"/>
    </source>
</evidence>
<evidence type="ECO:0000256" key="10">
    <source>
        <dbReference type="ARBA" id="ARBA00022777"/>
    </source>
</evidence>
<evidence type="ECO:0000256" key="20">
    <source>
        <dbReference type="SAM" id="MobiDB-lite"/>
    </source>
</evidence>
<keyword evidence="8" id="KW-0430">Lectin</keyword>
<reference evidence="22 23" key="1">
    <citation type="submission" date="2019-09" db="EMBL/GenBank/DDBJ databases">
        <title>A chromosome-level genome assembly of the Chinese tupelo Nyssa sinensis.</title>
        <authorList>
            <person name="Yang X."/>
            <person name="Kang M."/>
            <person name="Yang Y."/>
            <person name="Xiong H."/>
            <person name="Wang M."/>
            <person name="Zhang Z."/>
            <person name="Wang Z."/>
            <person name="Wu H."/>
            <person name="Ma T."/>
            <person name="Liu J."/>
            <person name="Xi Z."/>
        </authorList>
    </citation>
    <scope>NUCLEOTIDE SEQUENCE [LARGE SCALE GENOMIC DNA]</scope>
    <source>
        <strain evidence="22">J267</strain>
        <tissue evidence="22">Leaf</tissue>
    </source>
</reference>
<dbReference type="GO" id="GO:0005524">
    <property type="term" value="F:ATP binding"/>
    <property type="evidence" value="ECO:0007669"/>
    <property type="project" value="UniProtKB-UniRule"/>
</dbReference>
<keyword evidence="11 19" id="KW-0067">ATP-binding</keyword>
<gene>
    <name evidence="22" type="ORF">F0562_030109</name>
</gene>
<evidence type="ECO:0000256" key="19">
    <source>
        <dbReference type="PROSITE-ProRule" id="PRU10141"/>
    </source>
</evidence>
<dbReference type="PANTHER" id="PTHR47976:SF1">
    <property type="entry name" value="G-TYPE LECTIN S-RECEPTOR-LIKE SERINE_THREONINE-PROTEIN KINASE SD2-5"/>
    <property type="match status" value="1"/>
</dbReference>